<name>A0AAU9KM39_9STRA</name>
<organism evidence="2 5">
    <name type="scientific">Peronospora belbahrii</name>
    <dbReference type="NCBI Taxonomy" id="622444"/>
    <lineage>
        <taxon>Eukaryota</taxon>
        <taxon>Sar</taxon>
        <taxon>Stramenopiles</taxon>
        <taxon>Oomycota</taxon>
        <taxon>Peronosporomycetes</taxon>
        <taxon>Peronosporales</taxon>
        <taxon>Peronosporaceae</taxon>
        <taxon>Peronospora</taxon>
    </lineage>
</organism>
<protein>
    <submittedName>
        <fullName evidence="2">Uncharacterized protein</fullName>
    </submittedName>
</protein>
<dbReference type="AlphaFoldDB" id="A0AAU9KM39"/>
<dbReference type="Proteomes" id="UP001158986">
    <property type="component" value="Unassembled WGS sequence"/>
</dbReference>
<dbReference type="EMBL" id="CAKLCB010000101">
    <property type="protein sequence ID" value="CAH0515119.1"/>
    <property type="molecule type" value="Genomic_DNA"/>
</dbReference>
<dbReference type="Proteomes" id="UP001160483">
    <property type="component" value="Unassembled WGS sequence"/>
</dbReference>
<evidence type="ECO:0000313" key="2">
    <source>
        <dbReference type="EMBL" id="CAH0474025.1"/>
    </source>
</evidence>
<evidence type="ECO:0000313" key="4">
    <source>
        <dbReference type="Proteomes" id="UP001158986"/>
    </source>
</evidence>
<comment type="caution">
    <text evidence="2">The sequence shown here is derived from an EMBL/GenBank/DDBJ whole genome shotgun (WGS) entry which is preliminary data.</text>
</comment>
<feature type="region of interest" description="Disordered" evidence="1">
    <location>
        <begin position="108"/>
        <end position="128"/>
    </location>
</feature>
<evidence type="ECO:0000313" key="5">
    <source>
        <dbReference type="Proteomes" id="UP001160483"/>
    </source>
</evidence>
<evidence type="ECO:0000313" key="3">
    <source>
        <dbReference type="EMBL" id="CAH0515119.1"/>
    </source>
</evidence>
<accession>A0AAU9KM39</accession>
<keyword evidence="4" id="KW-1185">Reference proteome</keyword>
<dbReference type="EMBL" id="CAKKTJ010000093">
    <property type="protein sequence ID" value="CAH0474025.1"/>
    <property type="molecule type" value="Genomic_DNA"/>
</dbReference>
<reference evidence="2 4" key="1">
    <citation type="submission" date="2021-11" db="EMBL/GenBank/DDBJ databases">
        <authorList>
            <person name="Islam A."/>
            <person name="Islam S."/>
            <person name="Flora M.S."/>
            <person name="Rahman M."/>
            <person name="Ziaur R.M."/>
            <person name="Epstein J.H."/>
            <person name="Hassan M."/>
            <person name="Klassen M."/>
            <person name="Woodard K."/>
            <person name="Webb A."/>
            <person name="Webby R.J."/>
            <person name="El Zowalaty M.E."/>
        </authorList>
    </citation>
    <scope>NUCLEOTIDE SEQUENCE</scope>
    <source>
        <strain evidence="3">Pbs1</strain>
        <strain evidence="2">Pbs3</strain>
    </source>
</reference>
<proteinExistence type="predicted"/>
<sequence>MGGQTSRMLREILQDSMYIIQETNYTTYQRSRMAHNEVQEKIIKLRQLKQEMLQSTENDAHRSNVFESFQNTVGRQKQTFDEQVEGFVQQFELPKSYQRIADVYRHQETGEVQEKTTETVKHPEKMTH</sequence>
<gene>
    <name evidence="3" type="ORF">PBS001_LOCUS1840</name>
    <name evidence="2" type="ORF">PBS003_LOCUS893</name>
</gene>
<evidence type="ECO:0000256" key="1">
    <source>
        <dbReference type="SAM" id="MobiDB-lite"/>
    </source>
</evidence>